<evidence type="ECO:0000313" key="2">
    <source>
        <dbReference type="EMBL" id="KAK7851070.1"/>
    </source>
</evidence>
<evidence type="ECO:0000313" key="3">
    <source>
        <dbReference type="Proteomes" id="UP000237347"/>
    </source>
</evidence>
<feature type="compositionally biased region" description="Polar residues" evidence="1">
    <location>
        <begin position="119"/>
        <end position="128"/>
    </location>
</feature>
<feature type="compositionally biased region" description="Low complexity" evidence="1">
    <location>
        <begin position="74"/>
        <end position="97"/>
    </location>
</feature>
<dbReference type="AlphaFoldDB" id="A0AAW0LID2"/>
<dbReference type="Proteomes" id="UP000237347">
    <property type="component" value="Unassembled WGS sequence"/>
</dbReference>
<feature type="region of interest" description="Disordered" evidence="1">
    <location>
        <begin position="50"/>
        <end position="144"/>
    </location>
</feature>
<keyword evidence="3" id="KW-1185">Reference proteome</keyword>
<dbReference type="EMBL" id="PKMF04000092">
    <property type="protein sequence ID" value="KAK7851070.1"/>
    <property type="molecule type" value="Genomic_DNA"/>
</dbReference>
<evidence type="ECO:0000256" key="1">
    <source>
        <dbReference type="SAM" id="MobiDB-lite"/>
    </source>
</evidence>
<reference evidence="2 3" key="1">
    <citation type="journal article" date="2018" name="Sci. Data">
        <title>The draft genome sequence of cork oak.</title>
        <authorList>
            <person name="Ramos A.M."/>
            <person name="Usie A."/>
            <person name="Barbosa P."/>
            <person name="Barros P.M."/>
            <person name="Capote T."/>
            <person name="Chaves I."/>
            <person name="Simoes F."/>
            <person name="Abreu I."/>
            <person name="Carrasquinho I."/>
            <person name="Faro C."/>
            <person name="Guimaraes J.B."/>
            <person name="Mendonca D."/>
            <person name="Nobrega F."/>
            <person name="Rodrigues L."/>
            <person name="Saibo N.J.M."/>
            <person name="Varela M.C."/>
            <person name="Egas C."/>
            <person name="Matos J."/>
            <person name="Miguel C.M."/>
            <person name="Oliveira M.M."/>
            <person name="Ricardo C.P."/>
            <person name="Goncalves S."/>
        </authorList>
    </citation>
    <scope>NUCLEOTIDE SEQUENCE [LARGE SCALE GENOMIC DNA]</scope>
    <source>
        <strain evidence="3">cv. HL8</strain>
    </source>
</reference>
<name>A0AAW0LID2_QUESU</name>
<protein>
    <submittedName>
        <fullName evidence="2">Protein tify 8</fullName>
    </submittedName>
</protein>
<organism evidence="2 3">
    <name type="scientific">Quercus suber</name>
    <name type="common">Cork oak</name>
    <dbReference type="NCBI Taxonomy" id="58331"/>
    <lineage>
        <taxon>Eukaryota</taxon>
        <taxon>Viridiplantae</taxon>
        <taxon>Streptophyta</taxon>
        <taxon>Embryophyta</taxon>
        <taxon>Tracheophyta</taxon>
        <taxon>Spermatophyta</taxon>
        <taxon>Magnoliopsida</taxon>
        <taxon>eudicotyledons</taxon>
        <taxon>Gunneridae</taxon>
        <taxon>Pentapetalae</taxon>
        <taxon>rosids</taxon>
        <taxon>fabids</taxon>
        <taxon>Fagales</taxon>
        <taxon>Fagaceae</taxon>
        <taxon>Quercus</taxon>
    </lineage>
</organism>
<accession>A0AAW0LID2</accession>
<feature type="compositionally biased region" description="Basic and acidic residues" evidence="1">
    <location>
        <begin position="50"/>
        <end position="64"/>
    </location>
</feature>
<gene>
    <name evidence="2" type="primary">TIFY8_1</name>
    <name evidence="2" type="ORF">CFP56_043070</name>
</gene>
<sequence>MTAEQHTMPNNNAIANTNTTIQNQNQNQTQTQTQQQHQQELVLANTDTNKHPMFHDFLGMKKPTDSQVGFPHKATAAADSPQASASLGASSSGPRGPISTTSDLGSVERQVVKGIPLYSTRSDNSGPEMSNRIAGSKRSNPDSAFMASSRDGVFNLDHDSIENSHLMKLLRNGAGGERHRRSNDANRTDKDASLFNVIGFYCQKSSMIYITADINEDDNWFTNITAVGTRDPLSFVEIYLAKLVRRSLLLFAGVYTERLHRLS</sequence>
<comment type="caution">
    <text evidence="2">The sequence shown here is derived from an EMBL/GenBank/DDBJ whole genome shotgun (WGS) entry which is preliminary data.</text>
</comment>
<proteinExistence type="predicted"/>